<keyword evidence="4" id="KW-0457">Lysine biosynthesis</keyword>
<evidence type="ECO:0000313" key="5">
    <source>
        <dbReference type="EMBL" id="HHM44010.1"/>
    </source>
</evidence>
<dbReference type="GO" id="GO:0009085">
    <property type="term" value="P:lysine biosynthetic process"/>
    <property type="evidence" value="ECO:0007669"/>
    <property type="project" value="UniProtKB-KW"/>
</dbReference>
<dbReference type="GO" id="GO:0016740">
    <property type="term" value="F:transferase activity"/>
    <property type="evidence" value="ECO:0007669"/>
    <property type="project" value="UniProtKB-KW"/>
</dbReference>
<protein>
    <submittedName>
        <fullName evidence="5">N-acetyltransferase</fullName>
    </submittedName>
</protein>
<gene>
    <name evidence="5" type="ORF">ENM31_01755</name>
</gene>
<name>A0A7J3VSJ5_CALS0</name>
<reference evidence="5" key="1">
    <citation type="journal article" date="2020" name="mSystems">
        <title>Genome- and Community-Level Interaction Insights into Carbon Utilization and Element Cycling Functions of Hydrothermarchaeota in Hydrothermal Sediment.</title>
        <authorList>
            <person name="Zhou Z."/>
            <person name="Liu Y."/>
            <person name="Xu W."/>
            <person name="Pan J."/>
            <person name="Luo Z.H."/>
            <person name="Li M."/>
        </authorList>
    </citation>
    <scope>NUCLEOTIDE SEQUENCE [LARGE SCALE GENOMIC DNA]</scope>
    <source>
        <strain evidence="5">SpSt-1074</strain>
    </source>
</reference>
<evidence type="ECO:0000256" key="3">
    <source>
        <dbReference type="ARBA" id="ARBA00022915"/>
    </source>
</evidence>
<keyword evidence="2 5" id="KW-0808">Transferase</keyword>
<dbReference type="SUPFAM" id="SSF51161">
    <property type="entry name" value="Trimeric LpxA-like enzymes"/>
    <property type="match status" value="1"/>
</dbReference>
<dbReference type="EMBL" id="DRXH01000061">
    <property type="protein sequence ID" value="HHM44010.1"/>
    <property type="molecule type" value="Genomic_DNA"/>
</dbReference>
<dbReference type="PANTHER" id="PTHR43300">
    <property type="entry name" value="ACETYLTRANSFERASE"/>
    <property type="match status" value="1"/>
</dbReference>
<evidence type="ECO:0000256" key="4">
    <source>
        <dbReference type="ARBA" id="ARBA00023154"/>
    </source>
</evidence>
<dbReference type="CDD" id="cd03358">
    <property type="entry name" value="LbH_WxcM_N_like"/>
    <property type="match status" value="1"/>
</dbReference>
<organism evidence="5">
    <name type="scientific">Caldiarchaeum subterraneum</name>
    <dbReference type="NCBI Taxonomy" id="311458"/>
    <lineage>
        <taxon>Archaea</taxon>
        <taxon>Nitrososphaerota</taxon>
        <taxon>Candidatus Caldarchaeales</taxon>
        <taxon>Candidatus Caldarchaeaceae</taxon>
        <taxon>Candidatus Caldarchaeum</taxon>
    </lineage>
</organism>
<keyword evidence="3" id="KW-0220">Diaminopimelate biosynthesis</keyword>
<dbReference type="InterPro" id="IPR050179">
    <property type="entry name" value="Trans_hexapeptide_repeat"/>
</dbReference>
<dbReference type="InterPro" id="IPR018357">
    <property type="entry name" value="Hexapep_transf_CS"/>
</dbReference>
<dbReference type="GO" id="GO:0019877">
    <property type="term" value="P:diaminopimelate biosynthetic process"/>
    <property type="evidence" value="ECO:0007669"/>
    <property type="project" value="UniProtKB-KW"/>
</dbReference>
<evidence type="ECO:0000256" key="1">
    <source>
        <dbReference type="ARBA" id="ARBA00022605"/>
    </source>
</evidence>
<dbReference type="InterPro" id="IPR001451">
    <property type="entry name" value="Hexapep"/>
</dbReference>
<dbReference type="AlphaFoldDB" id="A0A7J3VSJ5"/>
<accession>A0A7J3VSJ5</accession>
<dbReference type="Pfam" id="PF00132">
    <property type="entry name" value="Hexapep"/>
    <property type="match status" value="1"/>
</dbReference>
<proteinExistence type="predicted"/>
<dbReference type="Gene3D" id="2.160.10.10">
    <property type="entry name" value="Hexapeptide repeat proteins"/>
    <property type="match status" value="1"/>
</dbReference>
<dbReference type="PANTHER" id="PTHR43300:SF10">
    <property type="entry name" value="2,3,4,5-TETRAHYDROPYRIDINE-2,6-DICARBOXYLATE N-ACETYLTRANSFERASE"/>
    <property type="match status" value="1"/>
</dbReference>
<dbReference type="InterPro" id="IPR011004">
    <property type="entry name" value="Trimer_LpxA-like_sf"/>
</dbReference>
<sequence length="235" mass="25074">MSGYVSPRARVKGYLSRSTYVYGSTEVGEGSFVDECVTIGYPSRQRLLKVIENRPVEESLLVEEASVGSFVGPRCIVRRGCIIYDEVIVEGDVELGHNVLVRSGSMILSGSRVGSSTLLDGAVLVGRNVNIQSNVYIPHLTKVMDNAFIGPNVVMTNDPYPVGSPLKGPTIGMNAVIGAGSVILPGVEVGEGSVVGAGSVVTRNVPPNVVVYGVPARVAYDVKEYLRKKQSYLKQ</sequence>
<evidence type="ECO:0000256" key="2">
    <source>
        <dbReference type="ARBA" id="ARBA00022679"/>
    </source>
</evidence>
<dbReference type="PROSITE" id="PS00101">
    <property type="entry name" value="HEXAPEP_TRANSFERASES"/>
    <property type="match status" value="1"/>
</dbReference>
<comment type="caution">
    <text evidence="5">The sequence shown here is derived from an EMBL/GenBank/DDBJ whole genome shotgun (WGS) entry which is preliminary data.</text>
</comment>
<keyword evidence="1" id="KW-0028">Amino-acid biosynthesis</keyword>